<evidence type="ECO:0000313" key="8">
    <source>
        <dbReference type="EMBL" id="SAM06111.1"/>
    </source>
</evidence>
<evidence type="ECO:0000256" key="3">
    <source>
        <dbReference type="ARBA" id="ARBA00022989"/>
    </source>
</evidence>
<proteinExistence type="predicted"/>
<dbReference type="GO" id="GO:0006629">
    <property type="term" value="P:lipid metabolic process"/>
    <property type="evidence" value="ECO:0007669"/>
    <property type="project" value="UniProtKB-KW"/>
</dbReference>
<dbReference type="FunCoup" id="A0A163K8D1">
    <property type="interactions" value="91"/>
</dbReference>
<gene>
    <name evidence="8" type="primary">ABSGL_11987.1 scaffold 12361</name>
</gene>
<dbReference type="STRING" id="4829.A0A163K8D1"/>
<reference evidence="8" key="1">
    <citation type="submission" date="2016-04" db="EMBL/GenBank/DDBJ databases">
        <authorList>
            <person name="Evans L.H."/>
            <person name="Alamgir A."/>
            <person name="Owens N."/>
            <person name="Weber N.D."/>
            <person name="Virtaneva K."/>
            <person name="Barbian K."/>
            <person name="Babar A."/>
            <person name="Rosenke K."/>
        </authorList>
    </citation>
    <scope>NUCLEOTIDE SEQUENCE [LARGE SCALE GENOMIC DNA]</scope>
    <source>
        <strain evidence="8">CBS 101.48</strain>
    </source>
</reference>
<evidence type="ECO:0000256" key="6">
    <source>
        <dbReference type="ARBA" id="ARBA00023315"/>
    </source>
</evidence>
<evidence type="ECO:0000313" key="9">
    <source>
        <dbReference type="Proteomes" id="UP000078561"/>
    </source>
</evidence>
<accession>A0A163K8D1</accession>
<evidence type="ECO:0000256" key="4">
    <source>
        <dbReference type="ARBA" id="ARBA00023098"/>
    </source>
</evidence>
<keyword evidence="6" id="KW-0012">Acyltransferase</keyword>
<keyword evidence="5 7" id="KW-0472">Membrane</keyword>
<dbReference type="GO" id="GO:0016746">
    <property type="term" value="F:acyltransferase activity"/>
    <property type="evidence" value="ECO:0007669"/>
    <property type="project" value="UniProtKB-KW"/>
</dbReference>
<protein>
    <recommendedName>
        <fullName evidence="10">Phospholipid/glycerol acyltransferase domain-containing protein</fullName>
    </recommendedName>
</protein>
<dbReference type="PANTHER" id="PTHR23063:SF60">
    <property type="entry name" value="LYSOPHOSPHATIDIC ACID:OLEOYL-COA ACYLTRANSFERASE 1"/>
    <property type="match status" value="1"/>
</dbReference>
<dbReference type="AlphaFoldDB" id="A0A163K8D1"/>
<keyword evidence="4" id="KW-0443">Lipid metabolism</keyword>
<dbReference type="PANTHER" id="PTHR23063">
    <property type="entry name" value="PHOSPHOLIPID ACYLTRANSFERASE"/>
    <property type="match status" value="1"/>
</dbReference>
<dbReference type="InParanoid" id="A0A163K8D1"/>
<evidence type="ECO:0000256" key="2">
    <source>
        <dbReference type="ARBA" id="ARBA00022692"/>
    </source>
</evidence>
<evidence type="ECO:0000256" key="5">
    <source>
        <dbReference type="ARBA" id="ARBA00023136"/>
    </source>
</evidence>
<sequence length="362" mass="40693">MEKYSRWRDPGTGIQPFLPPVPPRTEISLLFSLSNVIHYVVGPIQGIVKFALVAVVVLLYLVLVPLIGTLLAPLGPLQGIWKRTFSSLCLRLILFFTGFFYIKSEPVSIRKGRNKAAKSPSMNVKSGDIIVTNWTSYVEVIYLALRFHPVFTQVIPSVNKVRCISLWQAIRLCVRSPVLTPEEANVDPKDLYTLKQLSAKAKDNQWGAIVVFPEATTSNGRALLKFGSPLFNEFKPTDREGGFHVMAFKYDYSYMPPTYTVGYQFVHFLSLCSQFSNTLRIKYLLDDEAPCSKEGSLNPADLTTLAGSTDLVGGQLLLALGNIGRLRKTNLDLNDKRDFLEYYYLSNKKTHSTHTSALKKRK</sequence>
<feature type="transmembrane region" description="Helical" evidence="7">
    <location>
        <begin position="50"/>
        <end position="72"/>
    </location>
</feature>
<name>A0A163K8D1_ABSGL</name>
<dbReference type="OMA" id="WFRFLWD"/>
<dbReference type="Proteomes" id="UP000078561">
    <property type="component" value="Unassembled WGS sequence"/>
</dbReference>
<dbReference type="OrthoDB" id="272512at2759"/>
<keyword evidence="1" id="KW-0808">Transferase</keyword>
<organism evidence="8">
    <name type="scientific">Absidia glauca</name>
    <name type="common">Pin mould</name>
    <dbReference type="NCBI Taxonomy" id="4829"/>
    <lineage>
        <taxon>Eukaryota</taxon>
        <taxon>Fungi</taxon>
        <taxon>Fungi incertae sedis</taxon>
        <taxon>Mucoromycota</taxon>
        <taxon>Mucoromycotina</taxon>
        <taxon>Mucoromycetes</taxon>
        <taxon>Mucorales</taxon>
        <taxon>Cunninghamellaceae</taxon>
        <taxon>Absidia</taxon>
    </lineage>
</organism>
<evidence type="ECO:0008006" key="10">
    <source>
        <dbReference type="Google" id="ProtNLM"/>
    </source>
</evidence>
<keyword evidence="3 7" id="KW-1133">Transmembrane helix</keyword>
<evidence type="ECO:0000256" key="1">
    <source>
        <dbReference type="ARBA" id="ARBA00022679"/>
    </source>
</evidence>
<keyword evidence="9" id="KW-1185">Reference proteome</keyword>
<keyword evidence="2 7" id="KW-0812">Transmembrane</keyword>
<feature type="transmembrane region" description="Helical" evidence="7">
    <location>
        <begin position="84"/>
        <end position="102"/>
    </location>
</feature>
<dbReference type="EMBL" id="LT554490">
    <property type="protein sequence ID" value="SAM06111.1"/>
    <property type="molecule type" value="Genomic_DNA"/>
</dbReference>
<evidence type="ECO:0000256" key="7">
    <source>
        <dbReference type="SAM" id="Phobius"/>
    </source>
</evidence>